<gene>
    <name evidence="1" type="ORF">CA2015_3167</name>
</gene>
<dbReference type="Proteomes" id="UP000036520">
    <property type="component" value="Chromosome"/>
</dbReference>
<sequence length="81" mass="9208">MDIKAEKLYLIEQLARLDDIKVIQQIKDILNSQKEPIAGYKPDGGPITKSELVARARDSNKAIKEGRVISIEDLEKESENW</sequence>
<dbReference type="OrthoDB" id="982055at2"/>
<protein>
    <submittedName>
        <fullName evidence="1">Uncharacterized protein</fullName>
    </submittedName>
</protein>
<keyword evidence="2" id="KW-1185">Reference proteome</keyword>
<dbReference type="AlphaFoldDB" id="A0A0H4PHR0"/>
<evidence type="ECO:0000313" key="1">
    <source>
        <dbReference type="EMBL" id="AKP52565.1"/>
    </source>
</evidence>
<dbReference type="KEGG" id="camu:CA2015_3167"/>
<dbReference type="EMBL" id="CP012040">
    <property type="protein sequence ID" value="AKP52565.1"/>
    <property type="molecule type" value="Genomic_DNA"/>
</dbReference>
<reference evidence="1 2" key="1">
    <citation type="submission" date="2015-07" db="EMBL/GenBank/DDBJ databases">
        <authorList>
            <person name="Kim K.M."/>
        </authorList>
    </citation>
    <scope>NUCLEOTIDE SEQUENCE [LARGE SCALE GENOMIC DNA]</scope>
    <source>
        <strain evidence="1 2">KCTC 12363</strain>
    </source>
</reference>
<organism evidence="1 2">
    <name type="scientific">Cyclobacterium amurskyense</name>
    <dbReference type="NCBI Taxonomy" id="320787"/>
    <lineage>
        <taxon>Bacteria</taxon>
        <taxon>Pseudomonadati</taxon>
        <taxon>Bacteroidota</taxon>
        <taxon>Cytophagia</taxon>
        <taxon>Cytophagales</taxon>
        <taxon>Cyclobacteriaceae</taxon>
        <taxon>Cyclobacterium</taxon>
    </lineage>
</organism>
<accession>A0A0H4PHR0</accession>
<dbReference type="RefSeq" id="WP_048642766.1">
    <property type="nucleotide sequence ID" value="NZ_CAXBGM010000017.1"/>
</dbReference>
<name>A0A0H4PHR0_9BACT</name>
<evidence type="ECO:0000313" key="2">
    <source>
        <dbReference type="Proteomes" id="UP000036520"/>
    </source>
</evidence>
<proteinExistence type="predicted"/>